<evidence type="ECO:0000256" key="1">
    <source>
        <dbReference type="ARBA" id="ARBA00006464"/>
    </source>
</evidence>
<dbReference type="PANTHER" id="PTHR30576:SF0">
    <property type="entry name" value="UNDECAPRENYL-PHOSPHATE N-ACETYLGALACTOSAMINYL 1-PHOSPHATE TRANSFERASE-RELATED"/>
    <property type="match status" value="1"/>
</dbReference>
<proteinExistence type="inferred from homology"/>
<gene>
    <name evidence="5" type="ORF">CEP50_16120</name>
</gene>
<evidence type="ECO:0000256" key="2">
    <source>
        <dbReference type="SAM" id="MobiDB-lite"/>
    </source>
</evidence>
<keyword evidence="3" id="KW-0812">Transmembrane</keyword>
<reference evidence="5 6" key="1">
    <citation type="submission" date="2018-03" db="EMBL/GenBank/DDBJ databases">
        <title>Actinopolyspora mortivallis from Sahara, screening for active biomolecules.</title>
        <authorList>
            <person name="Selama O."/>
            <person name="Wellington E.M.H."/>
            <person name="Hacene H."/>
        </authorList>
    </citation>
    <scope>NUCLEOTIDE SEQUENCE [LARGE SCALE GENOMIC DNA]</scope>
    <source>
        <strain evidence="5 6">M5A</strain>
    </source>
</reference>
<feature type="transmembrane region" description="Helical" evidence="3">
    <location>
        <begin position="287"/>
        <end position="308"/>
    </location>
</feature>
<feature type="transmembrane region" description="Helical" evidence="3">
    <location>
        <begin position="120"/>
        <end position="141"/>
    </location>
</feature>
<evidence type="ECO:0000313" key="6">
    <source>
        <dbReference type="Proteomes" id="UP000239352"/>
    </source>
</evidence>
<keyword evidence="3" id="KW-0472">Membrane</keyword>
<dbReference type="PANTHER" id="PTHR30576">
    <property type="entry name" value="COLANIC BIOSYNTHESIS UDP-GLUCOSE LIPID CARRIER TRANSFERASE"/>
    <property type="match status" value="1"/>
</dbReference>
<protein>
    <recommendedName>
        <fullName evidence="4">Bacterial sugar transferase domain-containing protein</fullName>
    </recommendedName>
</protein>
<evidence type="ECO:0000256" key="3">
    <source>
        <dbReference type="SAM" id="Phobius"/>
    </source>
</evidence>
<sequence length="502" mass="54032">MTRQLPRRDVGGDDTARPGTETTWSHRPEVPLPGRWVRLLPRRLLLGTDVLALCAVLPWLGVGAVAALVHSCGVLVVLSVRGAHRLRLCARVSDEFGHVVLASALSLVPLAPGLGPVRTAVLGGGVTGALCGARLLVSGVLSTLRARGRLVETVLVVGGSDAAGEILGALGRHPEFGLRPVGVRHRGSTPENGPGIAEPAELEGLVRRYGATRVILCPESSEADELVDAVRRCRRLSVDFCVLPRLPDLGLAVPKATLDEVWGIPLLPLRVGARTVGARSTKRVCDLVLAVPLLVAVTPLLAVLAALVRHSGGGSPLFRQERVGRDGGLVLVTKLRTVLAVDEHTGWRPLPEQCGRLGTWLRRTHLDELPQLWDVVRGRLSLVGPRPERPYYAVRFSAEIPHYADRHRVTGGVTGWAQVNGLHGDTSIAERARFDNHYIEYWTPWTDLVVLVRTAGVLAGFGQGHNEHEEAGSASTTRDHGFGCRWCRTAVVRTGAAQQTRL</sequence>
<dbReference type="STRING" id="1050202.GCA_000384035_01932"/>
<evidence type="ECO:0000313" key="5">
    <source>
        <dbReference type="EMBL" id="PRW62329.1"/>
    </source>
</evidence>
<dbReference type="GO" id="GO:0016780">
    <property type="term" value="F:phosphotransferase activity, for other substituted phosphate groups"/>
    <property type="evidence" value="ECO:0007669"/>
    <property type="project" value="TreeGrafter"/>
</dbReference>
<dbReference type="EMBL" id="PVSR01000035">
    <property type="protein sequence ID" value="PRW62329.1"/>
    <property type="molecule type" value="Genomic_DNA"/>
</dbReference>
<evidence type="ECO:0000259" key="4">
    <source>
        <dbReference type="Pfam" id="PF02397"/>
    </source>
</evidence>
<dbReference type="Proteomes" id="UP000239352">
    <property type="component" value="Unassembled WGS sequence"/>
</dbReference>
<dbReference type="InterPro" id="IPR003362">
    <property type="entry name" value="Bact_transf"/>
</dbReference>
<name>A0A2T0GT98_ACTMO</name>
<dbReference type="RefSeq" id="WP_106114771.1">
    <property type="nucleotide sequence ID" value="NZ_PVSR01000035.1"/>
</dbReference>
<feature type="transmembrane region" description="Helical" evidence="3">
    <location>
        <begin position="44"/>
        <end position="61"/>
    </location>
</feature>
<comment type="caution">
    <text evidence="5">The sequence shown here is derived from an EMBL/GenBank/DDBJ whole genome shotgun (WGS) entry which is preliminary data.</text>
</comment>
<feature type="domain" description="Bacterial sugar transferase" evidence="4">
    <location>
        <begin position="282"/>
        <end position="457"/>
    </location>
</feature>
<organism evidence="5 6">
    <name type="scientific">Actinopolyspora mortivallis</name>
    <dbReference type="NCBI Taxonomy" id="33906"/>
    <lineage>
        <taxon>Bacteria</taxon>
        <taxon>Bacillati</taxon>
        <taxon>Actinomycetota</taxon>
        <taxon>Actinomycetes</taxon>
        <taxon>Actinopolysporales</taxon>
        <taxon>Actinopolysporaceae</taxon>
        <taxon>Actinopolyspora</taxon>
    </lineage>
</organism>
<dbReference type="Gene3D" id="3.40.50.720">
    <property type="entry name" value="NAD(P)-binding Rossmann-like Domain"/>
    <property type="match status" value="1"/>
</dbReference>
<feature type="compositionally biased region" description="Basic and acidic residues" evidence="2">
    <location>
        <begin position="1"/>
        <end position="16"/>
    </location>
</feature>
<dbReference type="AlphaFoldDB" id="A0A2T0GT98"/>
<comment type="similarity">
    <text evidence="1">Belongs to the bacterial sugar transferase family.</text>
</comment>
<feature type="region of interest" description="Disordered" evidence="2">
    <location>
        <begin position="1"/>
        <end position="27"/>
    </location>
</feature>
<dbReference type="InParanoid" id="A0A2T0GT98"/>
<dbReference type="Pfam" id="PF02397">
    <property type="entry name" value="Bac_transf"/>
    <property type="match status" value="1"/>
</dbReference>
<keyword evidence="6" id="KW-1185">Reference proteome</keyword>
<accession>A0A2T0GT98</accession>
<keyword evidence="3" id="KW-1133">Transmembrane helix</keyword>